<dbReference type="InterPro" id="IPR055538">
    <property type="entry name" value="DUF7114"/>
</dbReference>
<gene>
    <name evidence="2" type="ORF">C482_20546</name>
</gene>
<feature type="region of interest" description="Disordered" evidence="1">
    <location>
        <begin position="160"/>
        <end position="179"/>
    </location>
</feature>
<dbReference type="PATRIC" id="fig|1227492.4.peg.4094"/>
<dbReference type="EMBL" id="AOIN01000100">
    <property type="protein sequence ID" value="ELY93102.1"/>
    <property type="molecule type" value="Genomic_DNA"/>
</dbReference>
<sequence>MDKADSCRRAASDAVADVEPPRLSGLVNAVLDEASMVPGALTIESATIHASAGGAEESTTDTTSTTDTPHGVDSEALLTHAAGVQLIYEGLRLTRTLAHDEPWEQPATPDKVSDSMDAATADLAILAADILVARGFYLLAHTDAAEKAVQTVQAFGHDQTRRTELATRTPAAASDGGTPVDDVNVACDLETNTANINADGGADTNTDIDTTSSAPSPTTLDANLERDIIELAVRTGAAAVGESSTSRVLERGNILTARLTTTVPPTFPPVDTCQFTLDPSATDHSPEECPTDHITPATDP</sequence>
<protein>
    <submittedName>
        <fullName evidence="2">Uncharacterized protein</fullName>
    </submittedName>
</protein>
<dbReference type="OrthoDB" id="312988at2157"/>
<reference evidence="2 3" key="1">
    <citation type="journal article" date="2014" name="PLoS Genet.">
        <title>Phylogenetically driven sequencing of extremely halophilic archaea reveals strategies for static and dynamic osmo-response.</title>
        <authorList>
            <person name="Becker E.A."/>
            <person name="Seitzer P.M."/>
            <person name="Tritt A."/>
            <person name="Larsen D."/>
            <person name="Krusor M."/>
            <person name="Yao A.I."/>
            <person name="Wu D."/>
            <person name="Madern D."/>
            <person name="Eisen J.A."/>
            <person name="Darling A.E."/>
            <person name="Facciotti M.T."/>
        </authorList>
    </citation>
    <scope>NUCLEOTIDE SEQUENCE [LARGE SCALE GENOMIC DNA]</scope>
    <source>
        <strain evidence="2 3">JCM 10990</strain>
    </source>
</reference>
<evidence type="ECO:0000313" key="2">
    <source>
        <dbReference type="EMBL" id="ELY93102.1"/>
    </source>
</evidence>
<feature type="region of interest" description="Disordered" evidence="1">
    <location>
        <begin position="198"/>
        <end position="220"/>
    </location>
</feature>
<feature type="compositionally biased region" description="Polar residues" evidence="1">
    <location>
        <begin position="203"/>
        <end position="220"/>
    </location>
</feature>
<accession>M0A5C0</accession>
<evidence type="ECO:0000313" key="3">
    <source>
        <dbReference type="Proteomes" id="UP000011693"/>
    </source>
</evidence>
<organism evidence="2 3">
    <name type="scientific">Natrialba chahannaoensis JCM 10990</name>
    <dbReference type="NCBI Taxonomy" id="1227492"/>
    <lineage>
        <taxon>Archaea</taxon>
        <taxon>Methanobacteriati</taxon>
        <taxon>Methanobacteriota</taxon>
        <taxon>Stenosarchaea group</taxon>
        <taxon>Halobacteria</taxon>
        <taxon>Halobacteriales</taxon>
        <taxon>Natrialbaceae</taxon>
        <taxon>Natrialba</taxon>
    </lineage>
</organism>
<evidence type="ECO:0000256" key="1">
    <source>
        <dbReference type="SAM" id="MobiDB-lite"/>
    </source>
</evidence>
<name>M0A5C0_9EURY</name>
<dbReference type="AlphaFoldDB" id="M0A5C0"/>
<feature type="region of interest" description="Disordered" evidence="1">
    <location>
        <begin position="279"/>
        <end position="300"/>
    </location>
</feature>
<proteinExistence type="predicted"/>
<keyword evidence="3" id="KW-1185">Reference proteome</keyword>
<feature type="region of interest" description="Disordered" evidence="1">
    <location>
        <begin position="50"/>
        <end position="71"/>
    </location>
</feature>
<dbReference type="RefSeq" id="WP_006169662.1">
    <property type="nucleotide sequence ID" value="NZ_AOIN01000100.1"/>
</dbReference>
<dbReference type="Pfam" id="PF23426">
    <property type="entry name" value="DUF7114"/>
    <property type="match status" value="2"/>
</dbReference>
<comment type="caution">
    <text evidence="2">The sequence shown here is derived from an EMBL/GenBank/DDBJ whole genome shotgun (WGS) entry which is preliminary data.</text>
</comment>
<dbReference type="Proteomes" id="UP000011693">
    <property type="component" value="Unassembled WGS sequence"/>
</dbReference>